<dbReference type="Proteomes" id="UP000307173">
    <property type="component" value="Unassembled WGS sequence"/>
</dbReference>
<feature type="domain" description="Chromatin assembly factor 1 subunit A dimerization" evidence="3">
    <location>
        <begin position="256"/>
        <end position="337"/>
    </location>
</feature>
<dbReference type="OrthoDB" id="79480at2759"/>
<evidence type="ECO:0000256" key="1">
    <source>
        <dbReference type="SAM" id="MobiDB-lite"/>
    </source>
</evidence>
<feature type="region of interest" description="Disordered" evidence="1">
    <location>
        <begin position="1"/>
        <end position="132"/>
    </location>
</feature>
<dbReference type="EMBL" id="SELW01000657">
    <property type="protein sequence ID" value="TID14817.1"/>
    <property type="molecule type" value="Genomic_DNA"/>
</dbReference>
<feature type="compositionally biased region" description="Acidic residues" evidence="1">
    <location>
        <begin position="35"/>
        <end position="45"/>
    </location>
</feature>
<gene>
    <name evidence="4" type="ORF">CANINC_004488</name>
</gene>
<dbReference type="CDD" id="cd06503">
    <property type="entry name" value="ATP-synt_Fo_b"/>
    <property type="match status" value="1"/>
</dbReference>
<dbReference type="Pfam" id="PF11600">
    <property type="entry name" value="CAF1A_acidic"/>
    <property type="match status" value="1"/>
</dbReference>
<sequence>MAGKQTSLEMFSKRKVSGTQKELERDEKRQKVEAETDVEETEEMVDQMIMDLATDNRTQKQIEREAKRAQKEAEKAAKQAQREAEKVQREAEKAQREAEKAAKQALKEAERTARQAQREAEKAAKKAKIDARERERELARLAEEEKLRKRSITNFFKVKTDDDVTTNTEEISTPPQTDFNNYFLPFHIGPHVTMHTKTQNVSTKWENLNNQSYTSNTTITIPTPSTSINRASEVLQCLNIGSINEANDKFQNVPLKYLKFYENKKPAYFGTFSYTYNDVIDSKDILTHPCEKIRLSNDSPIIDYDYYSDIDEDDEDGDGEDIDSNDEDSDESDDDENASSDIEAFLDENDSNKSTTAAAAKVIGPLVAVIRHYQQTDNDDFSTYFRSLNWELTPDAPTTPIDPFHNYWGERPDTTRCKIPTPTPTATPKTLPTTSSPITMTVKRRTIPPGPTRTALRTFIMENAHLSLPTLCEVAVKGGAGGRFKDWSKAIVKNTVREEAVWSKKNGWVLIETEKSVDTTNTGNMSITDILSTNTLVDITPNIQSNFDYSK</sequence>
<dbReference type="InterPro" id="IPR022043">
    <property type="entry name" value="CAF1A_DD"/>
</dbReference>
<name>A0A4T0WVF3_9ASCO</name>
<organism evidence="4 5">
    <name type="scientific">Pichia inconspicua</name>
    <dbReference type="NCBI Taxonomy" id="52247"/>
    <lineage>
        <taxon>Eukaryota</taxon>
        <taxon>Fungi</taxon>
        <taxon>Dikarya</taxon>
        <taxon>Ascomycota</taxon>
        <taxon>Saccharomycotina</taxon>
        <taxon>Pichiomycetes</taxon>
        <taxon>Pichiales</taxon>
        <taxon>Pichiaceae</taxon>
        <taxon>Pichia</taxon>
    </lineage>
</organism>
<evidence type="ECO:0000259" key="3">
    <source>
        <dbReference type="Pfam" id="PF12253"/>
    </source>
</evidence>
<feature type="domain" description="Chromatin assembly factor 1 p150 subunit acidic region" evidence="2">
    <location>
        <begin position="55"/>
        <end position="188"/>
    </location>
</feature>
<reference evidence="4 5" key="1">
    <citation type="journal article" date="2019" name="Front. Genet.">
        <title>Whole-Genome Sequencing of the Opportunistic Yeast Pathogen Candida inconspicua Uncovers Its Hybrid Origin.</title>
        <authorList>
            <person name="Mixao V."/>
            <person name="Hansen A.P."/>
            <person name="Saus E."/>
            <person name="Boekhout T."/>
            <person name="Lass-Florl C."/>
            <person name="Gabaldon T."/>
        </authorList>
    </citation>
    <scope>NUCLEOTIDE SEQUENCE [LARGE SCALE GENOMIC DNA]</scope>
    <source>
        <strain evidence="4 5">CBS 180</strain>
    </source>
</reference>
<feature type="compositionally biased region" description="Basic and acidic residues" evidence="1">
    <location>
        <begin position="21"/>
        <end position="34"/>
    </location>
</feature>
<keyword evidence="5" id="KW-1185">Reference proteome</keyword>
<dbReference type="STRING" id="52247.A0A4T0WVF3"/>
<evidence type="ECO:0000259" key="2">
    <source>
        <dbReference type="Pfam" id="PF11600"/>
    </source>
</evidence>
<evidence type="ECO:0000313" key="4">
    <source>
        <dbReference type="EMBL" id="TID14817.1"/>
    </source>
</evidence>
<proteinExistence type="predicted"/>
<dbReference type="AlphaFoldDB" id="A0A4T0WVF3"/>
<comment type="caution">
    <text evidence="4">The sequence shown here is derived from an EMBL/GenBank/DDBJ whole genome shotgun (WGS) entry which is preliminary data.</text>
</comment>
<feature type="compositionally biased region" description="Low complexity" evidence="1">
    <location>
        <begin position="418"/>
        <end position="432"/>
    </location>
</feature>
<feature type="region of interest" description="Disordered" evidence="1">
    <location>
        <begin position="308"/>
        <end position="338"/>
    </location>
</feature>
<feature type="region of interest" description="Disordered" evidence="1">
    <location>
        <begin position="412"/>
        <end position="432"/>
    </location>
</feature>
<dbReference type="Pfam" id="PF12253">
    <property type="entry name" value="CAF1A_dimeriz"/>
    <property type="match status" value="1"/>
</dbReference>
<protein>
    <submittedName>
        <fullName evidence="4">Uncharacterized protein</fullName>
    </submittedName>
</protein>
<feature type="compositionally biased region" description="Basic and acidic residues" evidence="1">
    <location>
        <begin position="57"/>
        <end position="132"/>
    </location>
</feature>
<evidence type="ECO:0000313" key="5">
    <source>
        <dbReference type="Proteomes" id="UP000307173"/>
    </source>
</evidence>
<accession>A0A4T0WVF3</accession>
<dbReference type="InterPro" id="IPR021644">
    <property type="entry name" value="CAF-1_p150_acidic"/>
</dbReference>